<feature type="transmembrane region" description="Helical" evidence="7">
    <location>
        <begin position="758"/>
        <end position="787"/>
    </location>
</feature>
<feature type="transmembrane region" description="Helical" evidence="7">
    <location>
        <begin position="655"/>
        <end position="674"/>
    </location>
</feature>
<proteinExistence type="inferred from homology"/>
<keyword evidence="5 7" id="KW-1133">Transmembrane helix</keyword>
<keyword evidence="4 7" id="KW-0812">Transmembrane</keyword>
<dbReference type="PROSITE" id="PS50928">
    <property type="entry name" value="ABC_TM1"/>
    <property type="match status" value="1"/>
</dbReference>
<keyword evidence="2 7" id="KW-0813">Transport</keyword>
<reference evidence="9" key="1">
    <citation type="submission" date="2020-10" db="EMBL/GenBank/DDBJ databases">
        <authorList>
            <person name="Gilroy R."/>
        </authorList>
    </citation>
    <scope>NUCLEOTIDE SEQUENCE</scope>
    <source>
        <strain evidence="9">35461</strain>
    </source>
</reference>
<evidence type="ECO:0000256" key="4">
    <source>
        <dbReference type="ARBA" id="ARBA00022692"/>
    </source>
</evidence>
<dbReference type="PANTHER" id="PTHR43227">
    <property type="entry name" value="BLL4140 PROTEIN"/>
    <property type="match status" value="1"/>
</dbReference>
<evidence type="ECO:0000256" key="6">
    <source>
        <dbReference type="ARBA" id="ARBA00023136"/>
    </source>
</evidence>
<dbReference type="SUPFAM" id="SSF161098">
    <property type="entry name" value="MetI-like"/>
    <property type="match status" value="1"/>
</dbReference>
<evidence type="ECO:0000313" key="9">
    <source>
        <dbReference type="EMBL" id="HIV09438.1"/>
    </source>
</evidence>
<sequence length="845" mass="94208">MTVSFMGGYDPDRPEGAVTRQIVALARERPELRPTKWGGLWLPGAGGRSPLLLAMAGGNAPDIYQVWFHIAQNDIRNGFLMPLDRWLGPNGDDWEGWARVPELWRRVATADGHVYALPSASVSYYGIIYRKDLVRRAGLDPERPPETWQAFWRWCQALTRPGQRAFGVCEAPWNWLPWLQSAGGSPIVQSRLSRLRGTPVDFPMEATRCFTEDGEDLSDVPPVWRAAFDSPEALAAAEFLRRLAWAPWVRHPRTGEPVDLTPAEARAGHARRDGQVLHFSPEDVQEGVALKLPLNNDPAPFIRGEVAAMFAGTEALERITGEGGLDPESIGLMPFPAAERGLPRVFQAHRHFWGISEGVARRLPAEQDLVFACLERLASPSLNDAYIRQQVLEGNARWCHPDDLRRLGLDAYLDDIPPAIRRLYDDLDAGRIVARTEPFVGFWQGVSDLLQRRLLGLVLSEEGRGLDVAAALRAINDDANRGLMFRVPEQELDRHRPLARAILFAVVLVFLTFLTVAVLRRRSARARERVEGDRVASPPSPRRGGPFSVLRSPFSHAWTPWLMLLPALLSVALWSYYPLLQGVLMAFRDYHIVGDSPWVGLDNFILVATDWGFWASAGRTLKYVALTLLLGFLTPVVLAVLLTEIPRGKVLFRTLYFLPHLTSTLVVTLLWQLLYDPTENGMLNQLLAALGLGHRTWLQDPALAMVCCILPGVWAGAGISSLIYIAALQALPQDYYEAAAIDGAGFWGRVRHVLLPQLLPLMVINFVGAFIAAFQSIGGIFLLTFGGPGDATNVLSLAIWKEAYNNLRMGTATTMAWFLGVGLIAFTYLQFRILRRVEFRRAEEN</sequence>
<feature type="transmembrane region" description="Helical" evidence="7">
    <location>
        <begin position="807"/>
        <end position="831"/>
    </location>
</feature>
<dbReference type="PANTHER" id="PTHR43227:SF11">
    <property type="entry name" value="BLL4140 PROTEIN"/>
    <property type="match status" value="1"/>
</dbReference>
<dbReference type="Proteomes" id="UP000886845">
    <property type="component" value="Unassembled WGS sequence"/>
</dbReference>
<comment type="caution">
    <text evidence="9">The sequence shown here is derived from an EMBL/GenBank/DDBJ whole genome shotgun (WGS) entry which is preliminary data.</text>
</comment>
<evidence type="ECO:0000256" key="7">
    <source>
        <dbReference type="RuleBase" id="RU363032"/>
    </source>
</evidence>
<gene>
    <name evidence="9" type="ORF">IAC79_04920</name>
</gene>
<accession>A0A9D1NNL0</accession>
<name>A0A9D1NNL0_9BACT</name>
<dbReference type="GO" id="GO:0055085">
    <property type="term" value="P:transmembrane transport"/>
    <property type="evidence" value="ECO:0007669"/>
    <property type="project" value="InterPro"/>
</dbReference>
<evidence type="ECO:0000256" key="1">
    <source>
        <dbReference type="ARBA" id="ARBA00004651"/>
    </source>
</evidence>
<dbReference type="CDD" id="cd06261">
    <property type="entry name" value="TM_PBP2"/>
    <property type="match status" value="1"/>
</dbReference>
<evidence type="ECO:0000313" key="10">
    <source>
        <dbReference type="Proteomes" id="UP000886845"/>
    </source>
</evidence>
<keyword evidence="3" id="KW-1003">Cell membrane</keyword>
<keyword evidence="6 7" id="KW-0472">Membrane</keyword>
<dbReference type="GO" id="GO:0005886">
    <property type="term" value="C:plasma membrane"/>
    <property type="evidence" value="ECO:0007669"/>
    <property type="project" value="UniProtKB-SubCell"/>
</dbReference>
<dbReference type="AlphaFoldDB" id="A0A9D1NNL0"/>
<feature type="transmembrane region" description="Helical" evidence="7">
    <location>
        <begin position="498"/>
        <end position="519"/>
    </location>
</feature>
<feature type="transmembrane region" description="Helical" evidence="7">
    <location>
        <begin position="558"/>
        <end position="577"/>
    </location>
</feature>
<evidence type="ECO:0000259" key="8">
    <source>
        <dbReference type="PROSITE" id="PS50928"/>
    </source>
</evidence>
<dbReference type="Pfam" id="PF01547">
    <property type="entry name" value="SBP_bac_1"/>
    <property type="match status" value="1"/>
</dbReference>
<dbReference type="SUPFAM" id="SSF53850">
    <property type="entry name" value="Periplasmic binding protein-like II"/>
    <property type="match status" value="1"/>
</dbReference>
<comment type="similarity">
    <text evidence="7">Belongs to the binding-protein-dependent transport system permease family.</text>
</comment>
<reference evidence="9" key="2">
    <citation type="journal article" date="2021" name="PeerJ">
        <title>Extensive microbial diversity within the chicken gut microbiome revealed by metagenomics and culture.</title>
        <authorList>
            <person name="Gilroy R."/>
            <person name="Ravi A."/>
            <person name="Getino M."/>
            <person name="Pursley I."/>
            <person name="Horton D.L."/>
            <person name="Alikhan N.F."/>
            <person name="Baker D."/>
            <person name="Gharbi K."/>
            <person name="Hall N."/>
            <person name="Watson M."/>
            <person name="Adriaenssens E.M."/>
            <person name="Foster-Nyarko E."/>
            <person name="Jarju S."/>
            <person name="Secka A."/>
            <person name="Antonio M."/>
            <person name="Oren A."/>
            <person name="Chaudhuri R.R."/>
            <person name="La Ragione R."/>
            <person name="Hildebrand F."/>
            <person name="Pallen M.J."/>
        </authorList>
    </citation>
    <scope>NUCLEOTIDE SEQUENCE</scope>
    <source>
        <strain evidence="9">35461</strain>
    </source>
</reference>
<dbReference type="InterPro" id="IPR050809">
    <property type="entry name" value="UgpAE/MalFG_permease"/>
</dbReference>
<dbReference type="InterPro" id="IPR035906">
    <property type="entry name" value="MetI-like_sf"/>
</dbReference>
<dbReference type="InterPro" id="IPR006059">
    <property type="entry name" value="SBP"/>
</dbReference>
<dbReference type="EMBL" id="DVOR01000156">
    <property type="protein sequence ID" value="HIV09438.1"/>
    <property type="molecule type" value="Genomic_DNA"/>
</dbReference>
<protein>
    <submittedName>
        <fullName evidence="9">Extracellular solute-binding protein</fullName>
    </submittedName>
</protein>
<evidence type="ECO:0000256" key="3">
    <source>
        <dbReference type="ARBA" id="ARBA00022475"/>
    </source>
</evidence>
<comment type="subcellular location">
    <subcellularLocation>
        <location evidence="1 7">Cell membrane</location>
        <topology evidence="1 7">Multi-pass membrane protein</topology>
    </subcellularLocation>
</comment>
<dbReference type="Gene3D" id="1.10.3720.10">
    <property type="entry name" value="MetI-like"/>
    <property type="match status" value="1"/>
</dbReference>
<feature type="transmembrane region" description="Helical" evidence="7">
    <location>
        <begin position="702"/>
        <end position="727"/>
    </location>
</feature>
<dbReference type="Pfam" id="PF00528">
    <property type="entry name" value="BPD_transp_1"/>
    <property type="match status" value="1"/>
</dbReference>
<evidence type="ECO:0000256" key="2">
    <source>
        <dbReference type="ARBA" id="ARBA00022448"/>
    </source>
</evidence>
<dbReference type="Gene3D" id="3.40.190.10">
    <property type="entry name" value="Periplasmic binding protein-like II"/>
    <property type="match status" value="1"/>
</dbReference>
<organism evidence="9 10">
    <name type="scientific">Candidatus Spyradenecus faecavium</name>
    <dbReference type="NCBI Taxonomy" id="2840947"/>
    <lineage>
        <taxon>Bacteria</taxon>
        <taxon>Pseudomonadati</taxon>
        <taxon>Lentisphaerota</taxon>
        <taxon>Lentisphaeria</taxon>
        <taxon>Lentisphaerales</taxon>
        <taxon>Lentisphaeraceae</taxon>
        <taxon>Lentisphaeraceae incertae sedis</taxon>
        <taxon>Candidatus Spyradenecus</taxon>
    </lineage>
</organism>
<dbReference type="InterPro" id="IPR000515">
    <property type="entry name" value="MetI-like"/>
</dbReference>
<feature type="domain" description="ABC transmembrane type-1" evidence="8">
    <location>
        <begin position="617"/>
        <end position="830"/>
    </location>
</feature>
<evidence type="ECO:0000256" key="5">
    <source>
        <dbReference type="ARBA" id="ARBA00022989"/>
    </source>
</evidence>
<feature type="transmembrane region" description="Helical" evidence="7">
    <location>
        <begin position="623"/>
        <end position="643"/>
    </location>
</feature>